<evidence type="ECO:0000256" key="4">
    <source>
        <dbReference type="ARBA" id="ARBA00022833"/>
    </source>
</evidence>
<dbReference type="InterPro" id="IPR013087">
    <property type="entry name" value="Znf_C2H2_type"/>
</dbReference>
<name>A0A8K0G0G7_IGNLU</name>
<dbReference type="AlphaFoldDB" id="A0A8K0G0G7"/>
<keyword evidence="7" id="KW-1185">Reference proteome</keyword>
<dbReference type="InterPro" id="IPR036236">
    <property type="entry name" value="Znf_C2H2_sf"/>
</dbReference>
<sequence>EFFFFKYASSNHLYSNFFRKNGTSNHCFKEKPFACSVPGCKKRYKNINGIKYHYKNGHKMFER</sequence>
<comment type="caution">
    <text evidence="6">The sequence shown here is derived from an EMBL/GenBank/DDBJ whole genome shotgun (WGS) entry which is preliminary data.</text>
</comment>
<dbReference type="EMBL" id="VTPC01084141">
    <property type="protein sequence ID" value="KAF2887310.1"/>
    <property type="molecule type" value="Genomic_DNA"/>
</dbReference>
<dbReference type="PANTHER" id="PTHR23057:SF0">
    <property type="entry name" value="JUXTAPOSED WITH ANOTHER ZINC FINGER PROTEIN 1"/>
    <property type="match status" value="1"/>
</dbReference>
<keyword evidence="2" id="KW-0677">Repeat</keyword>
<evidence type="ECO:0000259" key="5">
    <source>
        <dbReference type="PROSITE" id="PS00028"/>
    </source>
</evidence>
<protein>
    <recommendedName>
        <fullName evidence="5">C2H2-type domain-containing protein</fullName>
    </recommendedName>
</protein>
<dbReference type="OrthoDB" id="3269380at2759"/>
<dbReference type="InterPro" id="IPR051580">
    <property type="entry name" value="ZnF-Chromatin_assoc"/>
</dbReference>
<dbReference type="SUPFAM" id="SSF57667">
    <property type="entry name" value="beta-beta-alpha zinc fingers"/>
    <property type="match status" value="1"/>
</dbReference>
<dbReference type="Proteomes" id="UP000801492">
    <property type="component" value="Unassembled WGS sequence"/>
</dbReference>
<evidence type="ECO:0000313" key="7">
    <source>
        <dbReference type="Proteomes" id="UP000801492"/>
    </source>
</evidence>
<evidence type="ECO:0000256" key="2">
    <source>
        <dbReference type="ARBA" id="ARBA00022737"/>
    </source>
</evidence>
<dbReference type="PROSITE" id="PS00028">
    <property type="entry name" value="ZINC_FINGER_C2H2_1"/>
    <property type="match status" value="1"/>
</dbReference>
<dbReference type="PANTHER" id="PTHR23057">
    <property type="entry name" value="JUXTAPOSED WITH ANOTHER ZINC FINGER PROTEIN 1"/>
    <property type="match status" value="1"/>
</dbReference>
<evidence type="ECO:0000256" key="3">
    <source>
        <dbReference type="ARBA" id="ARBA00022771"/>
    </source>
</evidence>
<organism evidence="6 7">
    <name type="scientific">Ignelater luminosus</name>
    <name type="common">Cucubano</name>
    <name type="synonym">Pyrophorus luminosus</name>
    <dbReference type="NCBI Taxonomy" id="2038154"/>
    <lineage>
        <taxon>Eukaryota</taxon>
        <taxon>Metazoa</taxon>
        <taxon>Ecdysozoa</taxon>
        <taxon>Arthropoda</taxon>
        <taxon>Hexapoda</taxon>
        <taxon>Insecta</taxon>
        <taxon>Pterygota</taxon>
        <taxon>Neoptera</taxon>
        <taxon>Endopterygota</taxon>
        <taxon>Coleoptera</taxon>
        <taxon>Polyphaga</taxon>
        <taxon>Elateriformia</taxon>
        <taxon>Elateroidea</taxon>
        <taxon>Elateridae</taxon>
        <taxon>Agrypninae</taxon>
        <taxon>Pyrophorini</taxon>
        <taxon>Ignelater</taxon>
    </lineage>
</organism>
<proteinExistence type="predicted"/>
<keyword evidence="3" id="KW-0863">Zinc-finger</keyword>
<feature type="domain" description="C2H2-type" evidence="5">
    <location>
        <begin position="35"/>
        <end position="58"/>
    </location>
</feature>
<evidence type="ECO:0000256" key="1">
    <source>
        <dbReference type="ARBA" id="ARBA00022723"/>
    </source>
</evidence>
<accession>A0A8K0G0G7</accession>
<evidence type="ECO:0000313" key="6">
    <source>
        <dbReference type="EMBL" id="KAF2887310.1"/>
    </source>
</evidence>
<keyword evidence="1" id="KW-0479">Metal-binding</keyword>
<dbReference type="Gene3D" id="3.30.160.60">
    <property type="entry name" value="Classic Zinc Finger"/>
    <property type="match status" value="1"/>
</dbReference>
<reference evidence="6" key="1">
    <citation type="submission" date="2019-08" db="EMBL/GenBank/DDBJ databases">
        <title>The genome of the North American firefly Photinus pyralis.</title>
        <authorList>
            <consortium name="Photinus pyralis genome working group"/>
            <person name="Fallon T.R."/>
            <person name="Sander Lower S.E."/>
            <person name="Weng J.-K."/>
        </authorList>
    </citation>
    <scope>NUCLEOTIDE SEQUENCE</scope>
    <source>
        <strain evidence="6">TRF0915ILg1</strain>
        <tissue evidence="6">Whole body</tissue>
    </source>
</reference>
<gene>
    <name evidence="6" type="ORF">ILUMI_18863</name>
</gene>
<feature type="non-terminal residue" evidence="6">
    <location>
        <position position="1"/>
    </location>
</feature>
<dbReference type="GO" id="GO:0008270">
    <property type="term" value="F:zinc ion binding"/>
    <property type="evidence" value="ECO:0007669"/>
    <property type="project" value="UniProtKB-KW"/>
</dbReference>
<dbReference type="GO" id="GO:0005634">
    <property type="term" value="C:nucleus"/>
    <property type="evidence" value="ECO:0007669"/>
    <property type="project" value="TreeGrafter"/>
</dbReference>
<keyword evidence="4" id="KW-0862">Zinc</keyword>